<dbReference type="HOGENOM" id="CLU_1217786_0_0_0"/>
<keyword evidence="2" id="KW-0614">Plasmid</keyword>
<evidence type="ECO:0000313" key="3">
    <source>
        <dbReference type="Proteomes" id="UP000010467"/>
    </source>
</evidence>
<protein>
    <recommendedName>
        <fullName evidence="4">DUF4386 domain-containing protein</fullName>
    </recommendedName>
</protein>
<keyword evidence="1" id="KW-1133">Transmembrane helix</keyword>
<accession>L0A8E6</accession>
<evidence type="ECO:0008006" key="4">
    <source>
        <dbReference type="Google" id="ProtNLM"/>
    </source>
</evidence>
<keyword evidence="1" id="KW-0472">Membrane</keyword>
<dbReference type="PATRIC" id="fig|937777.3.peg.3961"/>
<reference evidence="3" key="1">
    <citation type="submission" date="2012-03" db="EMBL/GenBank/DDBJ databases">
        <title>Complete sequence of plasmid 1 of Deinococcus peraridilitoris DSM 19664.</title>
        <authorList>
            <person name="Lucas S."/>
            <person name="Copeland A."/>
            <person name="Lapidus A."/>
            <person name="Glavina del Rio T."/>
            <person name="Dalin E."/>
            <person name="Tice H."/>
            <person name="Bruce D."/>
            <person name="Goodwin L."/>
            <person name="Pitluck S."/>
            <person name="Peters L."/>
            <person name="Mikhailova N."/>
            <person name="Lu M."/>
            <person name="Kyrpides N."/>
            <person name="Mavromatis K."/>
            <person name="Ivanova N."/>
            <person name="Brettin T."/>
            <person name="Detter J.C."/>
            <person name="Han C."/>
            <person name="Larimer F."/>
            <person name="Land M."/>
            <person name="Hauser L."/>
            <person name="Markowitz V."/>
            <person name="Cheng J.-F."/>
            <person name="Hugenholtz P."/>
            <person name="Woyke T."/>
            <person name="Wu D."/>
            <person name="Pukall R."/>
            <person name="Steenblock K."/>
            <person name="Brambilla E."/>
            <person name="Klenk H.-P."/>
            <person name="Eisen J.A."/>
        </authorList>
    </citation>
    <scope>NUCLEOTIDE SEQUENCE [LARGE SCALE GENOMIC DNA]</scope>
    <source>
        <strain evidence="3">DSM 19664 / LMG 22246 / CIP 109416 / KR-200</strain>
        <plasmid evidence="3">Plasmid pDEIPE01</plasmid>
    </source>
</reference>
<keyword evidence="1" id="KW-0812">Transmembrane</keyword>
<name>L0A8E6_DEIPD</name>
<feature type="transmembrane region" description="Helical" evidence="1">
    <location>
        <begin position="49"/>
        <end position="66"/>
    </location>
</feature>
<gene>
    <name evidence="2" type="ordered locus">Deipe_3947</name>
</gene>
<proteinExistence type="predicted"/>
<sequence>MTITQAGLLRTGGAAAATAGLLFMMVQTLHPAEVVTNVATPRWAVVHDLTMLMAILGLLGVSAVYARHARRAGWVGLVGFLLLFTWLVLVSAFTFVEAFILPLLVVDAPRFVEAVLGIFSGQPGEMDLGLLAAAGPLSGVLYILGALGFGVATIRAGVLPRGAGGLLVVAALAPLAVSVLPHSFQRIAAVPMGLSLLWLGLALWWERRVEVTGSVHDRDSGEVDSKRWSA</sequence>
<feature type="transmembrane region" description="Helical" evidence="1">
    <location>
        <begin position="128"/>
        <end position="151"/>
    </location>
</feature>
<feature type="transmembrane region" description="Helical" evidence="1">
    <location>
        <begin position="7"/>
        <end position="29"/>
    </location>
</feature>
<dbReference type="RefSeq" id="WP_015231257.1">
    <property type="nucleotide sequence ID" value="NC_019789.1"/>
</dbReference>
<dbReference type="AlphaFoldDB" id="L0A8E6"/>
<feature type="transmembrane region" description="Helical" evidence="1">
    <location>
        <begin position="187"/>
        <end position="205"/>
    </location>
</feature>
<evidence type="ECO:0000313" key="2">
    <source>
        <dbReference type="EMBL" id="AFZ69355.1"/>
    </source>
</evidence>
<feature type="transmembrane region" description="Helical" evidence="1">
    <location>
        <begin position="163"/>
        <end position="181"/>
    </location>
</feature>
<dbReference type="EMBL" id="CP003383">
    <property type="protein sequence ID" value="AFZ69355.1"/>
    <property type="molecule type" value="Genomic_DNA"/>
</dbReference>
<dbReference type="KEGG" id="dpd:Deipe_3947"/>
<keyword evidence="3" id="KW-1185">Reference proteome</keyword>
<dbReference type="Proteomes" id="UP000010467">
    <property type="component" value="Plasmid pDEIPE01"/>
</dbReference>
<feature type="transmembrane region" description="Helical" evidence="1">
    <location>
        <begin position="73"/>
        <end position="96"/>
    </location>
</feature>
<organism evidence="2 3">
    <name type="scientific">Deinococcus peraridilitoris (strain DSM 19664 / LMG 22246 / CIP 109416 / KR-200)</name>
    <dbReference type="NCBI Taxonomy" id="937777"/>
    <lineage>
        <taxon>Bacteria</taxon>
        <taxon>Thermotogati</taxon>
        <taxon>Deinococcota</taxon>
        <taxon>Deinococci</taxon>
        <taxon>Deinococcales</taxon>
        <taxon>Deinococcaceae</taxon>
        <taxon>Deinococcus</taxon>
    </lineage>
</organism>
<evidence type="ECO:0000256" key="1">
    <source>
        <dbReference type="SAM" id="Phobius"/>
    </source>
</evidence>
<geneLocation type="plasmid" evidence="2 3">
    <name>pDEIPE01</name>
</geneLocation>